<dbReference type="Gene3D" id="3.40.50.1820">
    <property type="entry name" value="alpha/beta hydrolase"/>
    <property type="match status" value="1"/>
</dbReference>
<dbReference type="Pfam" id="PF12697">
    <property type="entry name" value="Abhydrolase_6"/>
    <property type="match status" value="1"/>
</dbReference>
<accession>A0A4R0XP28</accession>
<protein>
    <recommendedName>
        <fullName evidence="1">AB hydrolase-1 domain-containing protein</fullName>
    </recommendedName>
</protein>
<dbReference type="SUPFAM" id="SSF53474">
    <property type="entry name" value="alpha/beta-Hydrolases"/>
    <property type="match status" value="1"/>
</dbReference>
<dbReference type="RefSeq" id="WP_131613390.1">
    <property type="nucleotide sequence ID" value="NZ_PSZP01000010.1"/>
</dbReference>
<name>A0A4R0XP28_9MOLU</name>
<dbReference type="AlphaFoldDB" id="A0A4R0XP28"/>
<dbReference type="InterPro" id="IPR000073">
    <property type="entry name" value="AB_hydrolase_1"/>
</dbReference>
<organism evidence="2 3">
    <name type="scientific">Mycoplasma todarodis</name>
    <dbReference type="NCBI Taxonomy" id="1937191"/>
    <lineage>
        <taxon>Bacteria</taxon>
        <taxon>Bacillati</taxon>
        <taxon>Mycoplasmatota</taxon>
        <taxon>Mollicutes</taxon>
        <taxon>Mycoplasmataceae</taxon>
        <taxon>Mycoplasma</taxon>
    </lineage>
</organism>
<reference evidence="2 3" key="1">
    <citation type="submission" date="2018-02" db="EMBL/GenBank/DDBJ databases">
        <title>Mycoplasma marinum and Mycoplasma todarodis sp. nov., moderately halophilic and psychrotolerant mycoplasmas isolated from cephalopods.</title>
        <authorList>
            <person name="Viver T."/>
        </authorList>
    </citation>
    <scope>NUCLEOTIDE SEQUENCE [LARGE SCALE GENOMIC DNA]</scope>
    <source>
        <strain evidence="2 3">5H</strain>
    </source>
</reference>
<evidence type="ECO:0000313" key="2">
    <source>
        <dbReference type="EMBL" id="TCG11262.1"/>
    </source>
</evidence>
<proteinExistence type="predicted"/>
<evidence type="ECO:0000313" key="3">
    <source>
        <dbReference type="Proteomes" id="UP000291072"/>
    </source>
</evidence>
<feature type="domain" description="AB hydrolase-1" evidence="1">
    <location>
        <begin position="25"/>
        <end position="239"/>
    </location>
</feature>
<sequence>MYRTKNVNGKEVRYFEKNNNSKWTVIFVHGFNSSSNFASHLFTLKNDYNIIAVDMVDMNTADEVEFDEMVKIIDFFIKKARTRRVVLLGHSLAGGVVSKVGIHPKVKRIIYMSTITPEIQKTKAYKLLKKHHETKGKIPLLISNKIIEMTRGKYIWAHAFLDRDSKWTGILNNTVLDDRFMKRLDTRYKLTKYKAEFVVSKDDGIISTRAFVKYANSLNKDVTFIGKRHNPIKTAPHEFNQYLNAITEGKKRFFKKGVIR</sequence>
<gene>
    <name evidence="2" type="ORF">C4B25_01995</name>
</gene>
<keyword evidence="3" id="KW-1185">Reference proteome</keyword>
<dbReference type="InterPro" id="IPR029058">
    <property type="entry name" value="AB_hydrolase_fold"/>
</dbReference>
<dbReference type="OrthoDB" id="395697at2"/>
<dbReference type="Proteomes" id="UP000291072">
    <property type="component" value="Unassembled WGS sequence"/>
</dbReference>
<dbReference type="EMBL" id="PSZP01000010">
    <property type="protein sequence ID" value="TCG11262.1"/>
    <property type="molecule type" value="Genomic_DNA"/>
</dbReference>
<evidence type="ECO:0000259" key="1">
    <source>
        <dbReference type="Pfam" id="PF12697"/>
    </source>
</evidence>
<comment type="caution">
    <text evidence="2">The sequence shown here is derived from an EMBL/GenBank/DDBJ whole genome shotgun (WGS) entry which is preliminary data.</text>
</comment>